<evidence type="ECO:0000313" key="1">
    <source>
        <dbReference type="EMBL" id="NNM47502.1"/>
    </source>
</evidence>
<name>A0A849HJN7_9MICO</name>
<evidence type="ECO:0000313" key="2">
    <source>
        <dbReference type="Proteomes" id="UP000588586"/>
    </source>
</evidence>
<gene>
    <name evidence="1" type="ORF">HJG52_16020</name>
</gene>
<reference evidence="1 2" key="1">
    <citation type="submission" date="2020-04" db="EMBL/GenBank/DDBJ databases">
        <title>Knoellia sp. isolate from air conditioner.</title>
        <authorList>
            <person name="Chea S."/>
            <person name="Kim D.-U."/>
        </authorList>
    </citation>
    <scope>NUCLEOTIDE SEQUENCE [LARGE SCALE GENOMIC DNA]</scope>
    <source>
        <strain evidence="1 2">DB2414S</strain>
    </source>
</reference>
<dbReference type="RefSeq" id="WP_171244637.1">
    <property type="nucleotide sequence ID" value="NZ_JABEPQ010000004.1"/>
</dbReference>
<dbReference type="AlphaFoldDB" id="A0A849HJN7"/>
<accession>A0A849HJN7</accession>
<keyword evidence="2" id="KW-1185">Reference proteome</keyword>
<sequence>MTMNAADGHGDLPGDLLYRLEVAELSRPHIVVTRDRRTGRESFSGPYPSAVGALCAAETEYQVDRDGGGLGELTFHVAALYPPLEGADCGGASQASAAGRHRGRATVASRFAGSVAYAARRLRARVAPAVGGTVGLVRRSRRVS</sequence>
<comment type="caution">
    <text evidence="1">The sequence shown here is derived from an EMBL/GenBank/DDBJ whole genome shotgun (WGS) entry which is preliminary data.</text>
</comment>
<dbReference type="Proteomes" id="UP000588586">
    <property type="component" value="Unassembled WGS sequence"/>
</dbReference>
<proteinExistence type="predicted"/>
<organism evidence="1 2">
    <name type="scientific">Knoellia koreensis</name>
    <dbReference type="NCBI Taxonomy" id="2730921"/>
    <lineage>
        <taxon>Bacteria</taxon>
        <taxon>Bacillati</taxon>
        <taxon>Actinomycetota</taxon>
        <taxon>Actinomycetes</taxon>
        <taxon>Micrococcales</taxon>
        <taxon>Intrasporangiaceae</taxon>
        <taxon>Knoellia</taxon>
    </lineage>
</organism>
<protein>
    <submittedName>
        <fullName evidence="1">Uncharacterized protein</fullName>
    </submittedName>
</protein>
<dbReference type="EMBL" id="JABEPQ010000004">
    <property type="protein sequence ID" value="NNM47502.1"/>
    <property type="molecule type" value="Genomic_DNA"/>
</dbReference>